<protein>
    <submittedName>
        <fullName evidence="2">Uncharacterized protein</fullName>
    </submittedName>
</protein>
<evidence type="ECO:0000256" key="1">
    <source>
        <dbReference type="SAM" id="MobiDB-lite"/>
    </source>
</evidence>
<accession>A0A517DSM0</accession>
<name>A0A517DSM0_9FIRM</name>
<sequence>MQNKQNKQAESKQQYGTLTAKLDANNDYASSTAGTSATGSATSADTNQLGKLAKQSQAGSATSAATSSKSQKANQTLTAKYDANGDYSAE</sequence>
<gene>
    <name evidence="2" type="ORF">SPTER_16730</name>
</gene>
<proteinExistence type="predicted"/>
<feature type="compositionally biased region" description="Low complexity" evidence="1">
    <location>
        <begin position="29"/>
        <end position="46"/>
    </location>
</feature>
<dbReference type="Proteomes" id="UP000320776">
    <property type="component" value="Chromosome"/>
</dbReference>
<dbReference type="RefSeq" id="WP_144349969.1">
    <property type="nucleotide sequence ID" value="NZ_CP036259.1"/>
</dbReference>
<feature type="compositionally biased region" description="Low complexity" evidence="1">
    <location>
        <begin position="53"/>
        <end position="73"/>
    </location>
</feature>
<dbReference type="EMBL" id="CP036259">
    <property type="protein sequence ID" value="QDR80350.1"/>
    <property type="molecule type" value="Genomic_DNA"/>
</dbReference>
<keyword evidence="3" id="KW-1185">Reference proteome</keyword>
<reference evidence="2 3" key="1">
    <citation type="submission" date="2019-02" db="EMBL/GenBank/DDBJ databases">
        <title>Closed genome of Sporomusa termitida DSM 4440.</title>
        <authorList>
            <person name="Poehlein A."/>
            <person name="Daniel R."/>
        </authorList>
    </citation>
    <scope>NUCLEOTIDE SEQUENCE [LARGE SCALE GENOMIC DNA]</scope>
    <source>
        <strain evidence="2 3">DSM 4440</strain>
    </source>
</reference>
<dbReference type="KEGG" id="sted:SPTER_16730"/>
<feature type="region of interest" description="Disordered" evidence="1">
    <location>
        <begin position="27"/>
        <end position="90"/>
    </location>
</feature>
<dbReference type="AlphaFoldDB" id="A0A517DSM0"/>
<organism evidence="2 3">
    <name type="scientific">Sporomusa termitida</name>
    <dbReference type="NCBI Taxonomy" id="2377"/>
    <lineage>
        <taxon>Bacteria</taxon>
        <taxon>Bacillati</taxon>
        <taxon>Bacillota</taxon>
        <taxon>Negativicutes</taxon>
        <taxon>Selenomonadales</taxon>
        <taxon>Sporomusaceae</taxon>
        <taxon>Sporomusa</taxon>
    </lineage>
</organism>
<evidence type="ECO:0000313" key="3">
    <source>
        <dbReference type="Proteomes" id="UP000320776"/>
    </source>
</evidence>
<evidence type="ECO:0000313" key="2">
    <source>
        <dbReference type="EMBL" id="QDR80350.1"/>
    </source>
</evidence>